<dbReference type="GO" id="GO:0046983">
    <property type="term" value="F:protein dimerization activity"/>
    <property type="evidence" value="ECO:0007669"/>
    <property type="project" value="InterPro"/>
</dbReference>
<dbReference type="GO" id="GO:0008171">
    <property type="term" value="F:O-methyltransferase activity"/>
    <property type="evidence" value="ECO:0007669"/>
    <property type="project" value="InterPro"/>
</dbReference>
<evidence type="ECO:0000313" key="8">
    <source>
        <dbReference type="Proteomes" id="UP000441797"/>
    </source>
</evidence>
<dbReference type="PANTHER" id="PTHR43712:SF2">
    <property type="entry name" value="O-METHYLTRANSFERASE CICE"/>
    <property type="match status" value="1"/>
</dbReference>
<name>A0A6N8G1W6_9CHRO</name>
<feature type="active site" description="Proton acceptor" evidence="4">
    <location>
        <position position="254"/>
    </location>
</feature>
<accession>A0A6N8G1W6</accession>
<organism evidence="7 8">
    <name type="scientific">Gloeocapsopsis dulcis AAB1 = 1H9</name>
    <dbReference type="NCBI Taxonomy" id="1433147"/>
    <lineage>
        <taxon>Bacteria</taxon>
        <taxon>Bacillati</taxon>
        <taxon>Cyanobacteriota</taxon>
        <taxon>Cyanophyceae</taxon>
        <taxon>Oscillatoriophycideae</taxon>
        <taxon>Chroococcales</taxon>
        <taxon>Chroococcaceae</taxon>
        <taxon>Gloeocapsopsis</taxon>
        <taxon>Gloeocapsopsis dulcis</taxon>
    </lineage>
</organism>
<dbReference type="Proteomes" id="UP000441797">
    <property type="component" value="Unassembled WGS sequence"/>
</dbReference>
<sequence>MKLTLGADNLLEAAVLQAGVIPQAALLPVLSMGLSQAAIAAIRLNVFEHLHQQTMTVAELAAAINADEFGVQVLLESLEGFGLVQRQHERYQLTQDAIQYFTDAGDRSRKNFVYFFLSDVSRNLAQLEDKIRTGKQSNFHFAPPSSDCWANYLSFLETYPQRSLPKLMKWAKFARPPQRLLDVAGGPAQYSIAFCQKYPNLQADILELPQTVEYGTTVVEKVGLSDRIQYITENLLEDEWGSNYNVVLLFNILHNLSAEQCQVAIHKAFQALRPDGTLLSQEPFHPGNTRKLTAFEGFISLVYFAMSGARTWSKSTLQQWLNQASFIKLRFSQRQMVLLIAATKP</sequence>
<dbReference type="OrthoDB" id="582216at2"/>
<gene>
    <name evidence="7" type="ORF">BWI75_23015</name>
</gene>
<keyword evidence="3" id="KW-0949">S-adenosyl-L-methionine</keyword>
<dbReference type="Pfam" id="PF08100">
    <property type="entry name" value="Dimerisation"/>
    <property type="match status" value="1"/>
</dbReference>
<dbReference type="SUPFAM" id="SSF46785">
    <property type="entry name" value="Winged helix' DNA-binding domain"/>
    <property type="match status" value="1"/>
</dbReference>
<feature type="domain" description="O-methyltransferase C-terminal" evidence="5">
    <location>
        <begin position="176"/>
        <end position="326"/>
    </location>
</feature>
<keyword evidence="8" id="KW-1185">Reference proteome</keyword>
<feature type="domain" description="O-methyltransferase dimerisation" evidence="6">
    <location>
        <begin position="34"/>
        <end position="96"/>
    </location>
</feature>
<dbReference type="InterPro" id="IPR036388">
    <property type="entry name" value="WH-like_DNA-bd_sf"/>
</dbReference>
<evidence type="ECO:0000256" key="3">
    <source>
        <dbReference type="ARBA" id="ARBA00022691"/>
    </source>
</evidence>
<dbReference type="Pfam" id="PF00891">
    <property type="entry name" value="Methyltransf_2"/>
    <property type="match status" value="1"/>
</dbReference>
<evidence type="ECO:0000256" key="4">
    <source>
        <dbReference type="PIRSR" id="PIRSR005739-1"/>
    </source>
</evidence>
<protein>
    <submittedName>
        <fullName evidence="7">Methyltransferase type 12</fullName>
    </submittedName>
</protein>
<evidence type="ECO:0000313" key="7">
    <source>
        <dbReference type="EMBL" id="MUL39089.1"/>
    </source>
</evidence>
<proteinExistence type="predicted"/>
<dbReference type="SUPFAM" id="SSF53335">
    <property type="entry name" value="S-adenosyl-L-methionine-dependent methyltransferases"/>
    <property type="match status" value="1"/>
</dbReference>
<comment type="caution">
    <text evidence="7">The sequence shown here is derived from an EMBL/GenBank/DDBJ whole genome shotgun (WGS) entry which is preliminary data.</text>
</comment>
<evidence type="ECO:0000256" key="1">
    <source>
        <dbReference type="ARBA" id="ARBA00022603"/>
    </source>
</evidence>
<evidence type="ECO:0000256" key="2">
    <source>
        <dbReference type="ARBA" id="ARBA00022679"/>
    </source>
</evidence>
<dbReference type="InterPro" id="IPR036390">
    <property type="entry name" value="WH_DNA-bd_sf"/>
</dbReference>
<dbReference type="InterPro" id="IPR001077">
    <property type="entry name" value="COMT_C"/>
</dbReference>
<dbReference type="Gene3D" id="3.40.50.150">
    <property type="entry name" value="Vaccinia Virus protein VP39"/>
    <property type="match status" value="1"/>
</dbReference>
<dbReference type="RefSeq" id="WP_105221373.1">
    <property type="nucleotide sequence ID" value="NZ_CAWNSU010000086.1"/>
</dbReference>
<evidence type="ECO:0000259" key="6">
    <source>
        <dbReference type="Pfam" id="PF08100"/>
    </source>
</evidence>
<dbReference type="PANTHER" id="PTHR43712">
    <property type="entry name" value="PUTATIVE (AFU_ORTHOLOGUE AFUA_4G14580)-RELATED"/>
    <property type="match status" value="1"/>
</dbReference>
<keyword evidence="1 7" id="KW-0489">Methyltransferase</keyword>
<reference evidence="7 8" key="1">
    <citation type="journal article" date="2019" name="Front. Microbiol.">
        <title>Genomic Features for Desiccation Tolerance and Sugar Biosynthesis in the Extremophile Gloeocapsopsis sp. UTEX B3054.</title>
        <authorList>
            <person name="Urrejola C."/>
            <person name="Alcorta J."/>
            <person name="Salas L."/>
            <person name="Vasquez M."/>
            <person name="Polz M.F."/>
            <person name="Vicuna R."/>
            <person name="Diez B."/>
        </authorList>
    </citation>
    <scope>NUCLEOTIDE SEQUENCE [LARGE SCALE GENOMIC DNA]</scope>
    <source>
        <strain evidence="7 8">1H9</strain>
    </source>
</reference>
<keyword evidence="2 7" id="KW-0808">Transferase</keyword>
<evidence type="ECO:0000259" key="5">
    <source>
        <dbReference type="Pfam" id="PF00891"/>
    </source>
</evidence>
<dbReference type="InterPro" id="IPR029063">
    <property type="entry name" value="SAM-dependent_MTases_sf"/>
</dbReference>
<dbReference type="InterPro" id="IPR012967">
    <property type="entry name" value="COMT_dimerisation"/>
</dbReference>
<dbReference type="EMBL" id="NAPY01000060">
    <property type="protein sequence ID" value="MUL39089.1"/>
    <property type="molecule type" value="Genomic_DNA"/>
</dbReference>
<dbReference type="PROSITE" id="PS51683">
    <property type="entry name" value="SAM_OMT_II"/>
    <property type="match status" value="1"/>
</dbReference>
<dbReference type="InterPro" id="IPR016461">
    <property type="entry name" value="COMT-like"/>
</dbReference>
<dbReference type="Gene3D" id="1.10.10.10">
    <property type="entry name" value="Winged helix-like DNA-binding domain superfamily/Winged helix DNA-binding domain"/>
    <property type="match status" value="1"/>
</dbReference>
<dbReference type="PIRSF" id="PIRSF005739">
    <property type="entry name" value="O-mtase"/>
    <property type="match status" value="1"/>
</dbReference>
<dbReference type="AlphaFoldDB" id="A0A6N8G1W6"/>
<dbReference type="GO" id="GO:0032259">
    <property type="term" value="P:methylation"/>
    <property type="evidence" value="ECO:0007669"/>
    <property type="project" value="UniProtKB-KW"/>
</dbReference>